<dbReference type="PANTHER" id="PTHR34504">
    <property type="entry name" value="ANTITOXIN HICB"/>
    <property type="match status" value="1"/>
</dbReference>
<dbReference type="InterPro" id="IPR035069">
    <property type="entry name" value="TTHA1013/TTHA0281-like"/>
</dbReference>
<protein>
    <recommendedName>
        <fullName evidence="4">HicB-like antitoxin of toxin-antitoxin system domain-containing protein</fullName>
    </recommendedName>
</protein>
<name>K9YVT3_DACS8</name>
<dbReference type="HOGENOM" id="CLU_114047_5_0_3"/>
<dbReference type="OrthoDB" id="3436513at2"/>
<keyword evidence="3" id="KW-1185">Reference proteome</keyword>
<dbReference type="EMBL" id="CP003944">
    <property type="protein sequence ID" value="AFZ50455.1"/>
    <property type="molecule type" value="Genomic_DNA"/>
</dbReference>
<evidence type="ECO:0000313" key="3">
    <source>
        <dbReference type="Proteomes" id="UP000010482"/>
    </source>
</evidence>
<dbReference type="AlphaFoldDB" id="K9YVT3"/>
<dbReference type="PANTHER" id="PTHR34504:SF2">
    <property type="entry name" value="UPF0150 PROTEIN SSL0259"/>
    <property type="match status" value="1"/>
</dbReference>
<accession>K9YVT3</accession>
<feature type="coiled-coil region" evidence="1">
    <location>
        <begin position="34"/>
        <end position="61"/>
    </location>
</feature>
<sequence length="69" mass="8008">MKGKYKIIIEWSQEDNAFVVSLPDIEVMQPCTHGESYQEALENAQDVLELLEEVYKQEEKSLPQPTFYG</sequence>
<proteinExistence type="predicted"/>
<dbReference type="RefSeq" id="WP_015229452.1">
    <property type="nucleotide sequence ID" value="NC_019780.1"/>
</dbReference>
<evidence type="ECO:0000256" key="1">
    <source>
        <dbReference type="SAM" id="Coils"/>
    </source>
</evidence>
<evidence type="ECO:0000313" key="2">
    <source>
        <dbReference type="EMBL" id="AFZ50455.1"/>
    </source>
</evidence>
<dbReference type="SUPFAM" id="SSF143100">
    <property type="entry name" value="TTHA1013/TTHA0281-like"/>
    <property type="match status" value="1"/>
</dbReference>
<dbReference type="InterPro" id="IPR051404">
    <property type="entry name" value="TA_system_antitoxin"/>
</dbReference>
<reference evidence="2" key="1">
    <citation type="submission" date="2012-04" db="EMBL/GenBank/DDBJ databases">
        <title>Finished genome of Dactylococcopsis salina PCC 8305.</title>
        <authorList>
            <consortium name="US DOE Joint Genome Institute"/>
            <person name="Gugger M."/>
            <person name="Coursin T."/>
            <person name="Rippka R."/>
            <person name="Tandeau De Marsac N."/>
            <person name="Huntemann M."/>
            <person name="Wei C.-L."/>
            <person name="Han J."/>
            <person name="Detter J.C."/>
            <person name="Han C."/>
            <person name="Tapia R."/>
            <person name="Daligault H."/>
            <person name="Chen A."/>
            <person name="Krypides N."/>
            <person name="Mavromatis K."/>
            <person name="Markowitz V."/>
            <person name="Szeto E."/>
            <person name="Ivanova N."/>
            <person name="Ovchinnikova G."/>
            <person name="Pagani I."/>
            <person name="Pati A."/>
            <person name="Goodwin L."/>
            <person name="Peters L."/>
            <person name="Pitluck S."/>
            <person name="Woyke T."/>
            <person name="Kerfeld C."/>
        </authorList>
    </citation>
    <scope>NUCLEOTIDE SEQUENCE [LARGE SCALE GENOMIC DNA]</scope>
    <source>
        <strain evidence="2">PCC 8305</strain>
    </source>
</reference>
<dbReference type="Gene3D" id="3.30.160.250">
    <property type="match status" value="1"/>
</dbReference>
<dbReference type="STRING" id="13035.Dacsa_1797"/>
<organism evidence="2 3">
    <name type="scientific">Dactylococcopsis salina (strain PCC 8305)</name>
    <name type="common">Myxobactron salinum</name>
    <dbReference type="NCBI Taxonomy" id="13035"/>
    <lineage>
        <taxon>Bacteria</taxon>
        <taxon>Bacillati</taxon>
        <taxon>Cyanobacteriota</taxon>
        <taxon>Cyanophyceae</taxon>
        <taxon>Nodosilineales</taxon>
        <taxon>Cymatolegaceae</taxon>
        <taxon>Dactylococcopsis</taxon>
    </lineage>
</organism>
<gene>
    <name evidence="2" type="ORF">Dacsa_1797</name>
</gene>
<dbReference type="eggNOG" id="COG1598">
    <property type="taxonomic scope" value="Bacteria"/>
</dbReference>
<dbReference type="Proteomes" id="UP000010482">
    <property type="component" value="Chromosome"/>
</dbReference>
<dbReference type="KEGG" id="dsl:Dacsa_1797"/>
<keyword evidence="1" id="KW-0175">Coiled coil</keyword>
<evidence type="ECO:0008006" key="4">
    <source>
        <dbReference type="Google" id="ProtNLM"/>
    </source>
</evidence>